<evidence type="ECO:0000313" key="1">
    <source>
        <dbReference type="EMBL" id="KKK66602.1"/>
    </source>
</evidence>
<comment type="caution">
    <text evidence="1">The sequence shown here is derived from an EMBL/GenBank/DDBJ whole genome shotgun (WGS) entry which is preliminary data.</text>
</comment>
<accession>A0A0F8XBR9</accession>
<dbReference type="EMBL" id="LAZR01060003">
    <property type="protein sequence ID" value="KKK66602.1"/>
    <property type="molecule type" value="Genomic_DNA"/>
</dbReference>
<proteinExistence type="predicted"/>
<organism evidence="1">
    <name type="scientific">marine sediment metagenome</name>
    <dbReference type="NCBI Taxonomy" id="412755"/>
    <lineage>
        <taxon>unclassified sequences</taxon>
        <taxon>metagenomes</taxon>
        <taxon>ecological metagenomes</taxon>
    </lineage>
</organism>
<sequence>LGLSARADDPLIIIDIDNPKFQEQLPKKTLTATSRKRAGSHAFCWDKDGSAKKNIPTDFGEMRSDNQYVLACGSYVPFNLENKKDKDAYDKLPHYAKDDKLIGYYTIEECIIPRKIDFNGLPDLFKNKVMDDLEEEANIKNNNKKKEFTGVGKYSELFKLKVSDIVGLIPANKRQGHPLHESDTDSNFSLTKDGTLGHCWRHLVSLNAVQYLCVKNGYSKCEDAGTPHKGRGISKIRGDKKAYKVAYKEAVKLGLIGEYKKEIKKSRKLKKFILNKQKDAIYSYLLLLLASKNTRNFFFLSLDFKFQEIFLNLIPLVKSLKSFIEGLSIVFTIKGAKSPFFWFYFIKKPIKDLLKLH</sequence>
<feature type="non-terminal residue" evidence="1">
    <location>
        <position position="1"/>
    </location>
</feature>
<name>A0A0F8XBR9_9ZZZZ</name>
<reference evidence="1" key="1">
    <citation type="journal article" date="2015" name="Nature">
        <title>Complex archaea that bridge the gap between prokaryotes and eukaryotes.</title>
        <authorList>
            <person name="Spang A."/>
            <person name="Saw J.H."/>
            <person name="Jorgensen S.L."/>
            <person name="Zaremba-Niedzwiedzka K."/>
            <person name="Martijn J."/>
            <person name="Lind A.E."/>
            <person name="van Eijk R."/>
            <person name="Schleper C."/>
            <person name="Guy L."/>
            <person name="Ettema T.J."/>
        </authorList>
    </citation>
    <scope>NUCLEOTIDE SEQUENCE</scope>
</reference>
<evidence type="ECO:0008006" key="2">
    <source>
        <dbReference type="Google" id="ProtNLM"/>
    </source>
</evidence>
<gene>
    <name evidence="1" type="ORF">LCGC14_2962450</name>
</gene>
<dbReference type="AlphaFoldDB" id="A0A0F8XBR9"/>
<protein>
    <recommendedName>
        <fullName evidence="2">DNA primase/polymerase bifunctional N-terminal domain-containing protein</fullName>
    </recommendedName>
</protein>